<name>A0ABV8QAD1_9MICO</name>
<gene>
    <name evidence="1" type="ORF">ACFOYW_18255</name>
</gene>
<dbReference type="RefSeq" id="WP_390232435.1">
    <property type="nucleotide sequence ID" value="NZ_JBHSCN010000023.1"/>
</dbReference>
<accession>A0ABV8QAD1</accession>
<keyword evidence="2" id="KW-1185">Reference proteome</keyword>
<protein>
    <submittedName>
        <fullName evidence="1">Uncharacterized protein</fullName>
    </submittedName>
</protein>
<reference evidence="2" key="1">
    <citation type="journal article" date="2019" name="Int. J. Syst. Evol. Microbiol.">
        <title>The Global Catalogue of Microorganisms (GCM) 10K type strain sequencing project: providing services to taxonomists for standard genome sequencing and annotation.</title>
        <authorList>
            <consortium name="The Broad Institute Genomics Platform"/>
            <consortium name="The Broad Institute Genome Sequencing Center for Infectious Disease"/>
            <person name="Wu L."/>
            <person name="Ma J."/>
        </authorList>
    </citation>
    <scope>NUCLEOTIDE SEQUENCE [LARGE SCALE GENOMIC DNA]</scope>
    <source>
        <strain evidence="2">CGMCC 1.10363</strain>
    </source>
</reference>
<evidence type="ECO:0000313" key="2">
    <source>
        <dbReference type="Proteomes" id="UP001595900"/>
    </source>
</evidence>
<dbReference type="Proteomes" id="UP001595900">
    <property type="component" value="Unassembled WGS sequence"/>
</dbReference>
<evidence type="ECO:0000313" key="1">
    <source>
        <dbReference type="EMBL" id="MFC4245317.1"/>
    </source>
</evidence>
<sequence length="126" mass="13594">MFLKICLEERLRSQLVCEGPADRLAHHVDELLAVILLLVVALDRRLHLAHVVMRLRAAVLTPPRAEEVEVFAAASSDAALNDEALSDVALAEAFAAVDRSDEIMRVLPSPLGGHAAAAEQVLDAIE</sequence>
<comment type="caution">
    <text evidence="1">The sequence shown here is derived from an EMBL/GenBank/DDBJ whole genome shotgun (WGS) entry which is preliminary data.</text>
</comment>
<dbReference type="EMBL" id="JBHSCN010000023">
    <property type="protein sequence ID" value="MFC4245317.1"/>
    <property type="molecule type" value="Genomic_DNA"/>
</dbReference>
<organism evidence="1 2">
    <name type="scientific">Gryllotalpicola reticulitermitis</name>
    <dbReference type="NCBI Taxonomy" id="1184153"/>
    <lineage>
        <taxon>Bacteria</taxon>
        <taxon>Bacillati</taxon>
        <taxon>Actinomycetota</taxon>
        <taxon>Actinomycetes</taxon>
        <taxon>Micrococcales</taxon>
        <taxon>Microbacteriaceae</taxon>
        <taxon>Gryllotalpicola</taxon>
    </lineage>
</organism>
<proteinExistence type="predicted"/>